<organism evidence="2 3">
    <name type="scientific">Streptomyces ardesiacus</name>
    <dbReference type="NCBI Taxonomy" id="285564"/>
    <lineage>
        <taxon>Bacteria</taxon>
        <taxon>Bacillati</taxon>
        <taxon>Actinomycetota</taxon>
        <taxon>Actinomycetes</taxon>
        <taxon>Kitasatosporales</taxon>
        <taxon>Streptomycetaceae</taxon>
        <taxon>Streptomyces</taxon>
    </lineage>
</organism>
<evidence type="ECO:0000256" key="1">
    <source>
        <dbReference type="SAM" id="MobiDB-lite"/>
    </source>
</evidence>
<dbReference type="EMBL" id="JBIVPC010000004">
    <property type="protein sequence ID" value="MFJ6036482.1"/>
    <property type="molecule type" value="Genomic_DNA"/>
</dbReference>
<accession>A0ABW8H7C0</accession>
<dbReference type="Proteomes" id="UP001617907">
    <property type="component" value="Unassembled WGS sequence"/>
</dbReference>
<comment type="caution">
    <text evidence="2">The sequence shown here is derived from an EMBL/GenBank/DDBJ whole genome shotgun (WGS) entry which is preliminary data.</text>
</comment>
<evidence type="ECO:0000313" key="2">
    <source>
        <dbReference type="EMBL" id="MFJ6036482.1"/>
    </source>
</evidence>
<evidence type="ECO:0000313" key="3">
    <source>
        <dbReference type="Proteomes" id="UP001617907"/>
    </source>
</evidence>
<proteinExistence type="predicted"/>
<feature type="compositionally biased region" description="Gly residues" evidence="1">
    <location>
        <begin position="20"/>
        <end position="29"/>
    </location>
</feature>
<dbReference type="RefSeq" id="WP_234319923.1">
    <property type="nucleotide sequence ID" value="NZ_BBOK01000002.1"/>
</dbReference>
<sequence length="51" mass="5553">MLGVGGTRRNLGRDALRGGDPAGRVGGGTSPQAQKRELLRRLRERRQNPKS</sequence>
<feature type="compositionally biased region" description="Basic and acidic residues" evidence="1">
    <location>
        <begin position="34"/>
        <end position="51"/>
    </location>
</feature>
<dbReference type="InterPro" id="IPR046210">
    <property type="entry name" value="DUF6243"/>
</dbReference>
<feature type="region of interest" description="Disordered" evidence="1">
    <location>
        <begin position="1"/>
        <end position="51"/>
    </location>
</feature>
<dbReference type="Pfam" id="PF19756">
    <property type="entry name" value="DUF6243"/>
    <property type="match status" value="1"/>
</dbReference>
<protein>
    <submittedName>
        <fullName evidence="2">DUF6243 family protein</fullName>
    </submittedName>
</protein>
<gene>
    <name evidence="2" type="ORF">ACIQFM_09480</name>
</gene>
<keyword evidence="3" id="KW-1185">Reference proteome</keyword>
<reference evidence="2 3" key="1">
    <citation type="submission" date="2024-10" db="EMBL/GenBank/DDBJ databases">
        <title>The Natural Products Discovery Center: Release of the First 8490 Sequenced Strains for Exploring Actinobacteria Biosynthetic Diversity.</title>
        <authorList>
            <person name="Kalkreuter E."/>
            <person name="Kautsar S.A."/>
            <person name="Yang D."/>
            <person name="Bader C.D."/>
            <person name="Teijaro C.N."/>
            <person name="Fluegel L."/>
            <person name="Davis C.M."/>
            <person name="Simpson J.R."/>
            <person name="Lauterbach L."/>
            <person name="Steele A.D."/>
            <person name="Gui C."/>
            <person name="Meng S."/>
            <person name="Li G."/>
            <person name="Viehrig K."/>
            <person name="Ye F."/>
            <person name="Su P."/>
            <person name="Kiefer A.F."/>
            <person name="Nichols A."/>
            <person name="Cepeda A.J."/>
            <person name="Yan W."/>
            <person name="Fan B."/>
            <person name="Jiang Y."/>
            <person name="Adhikari A."/>
            <person name="Zheng C.-J."/>
            <person name="Schuster L."/>
            <person name="Cowan T.M."/>
            <person name="Smanski M.J."/>
            <person name="Chevrette M.G."/>
            <person name="De Carvalho L.P.S."/>
            <person name="Shen B."/>
        </authorList>
    </citation>
    <scope>NUCLEOTIDE SEQUENCE [LARGE SCALE GENOMIC DNA]</scope>
    <source>
        <strain evidence="2 3">NPDC093086</strain>
    </source>
</reference>
<dbReference type="GeneID" id="95509158"/>
<name>A0ABW8H7C0_9ACTN</name>